<keyword evidence="2" id="KW-1185">Reference proteome</keyword>
<organism evidence="1 2">
    <name type="scientific">Citrus sinensis</name>
    <name type="common">Sweet orange</name>
    <name type="synonym">Citrus aurantium var. sinensis</name>
    <dbReference type="NCBI Taxonomy" id="2711"/>
    <lineage>
        <taxon>Eukaryota</taxon>
        <taxon>Viridiplantae</taxon>
        <taxon>Streptophyta</taxon>
        <taxon>Embryophyta</taxon>
        <taxon>Tracheophyta</taxon>
        <taxon>Spermatophyta</taxon>
        <taxon>Magnoliopsida</taxon>
        <taxon>eudicotyledons</taxon>
        <taxon>Gunneridae</taxon>
        <taxon>Pentapetalae</taxon>
        <taxon>rosids</taxon>
        <taxon>malvids</taxon>
        <taxon>Sapindales</taxon>
        <taxon>Rutaceae</taxon>
        <taxon>Aurantioideae</taxon>
        <taxon>Citrus</taxon>
    </lineage>
</organism>
<reference evidence="2" key="1">
    <citation type="journal article" date="2023" name="Hortic. Res.">
        <title>A chromosome-level phased genome enabling allele-level studies in sweet orange: a case study on citrus Huanglongbing tolerance.</title>
        <authorList>
            <person name="Wu B."/>
            <person name="Yu Q."/>
            <person name="Deng Z."/>
            <person name="Duan Y."/>
            <person name="Luo F."/>
            <person name="Gmitter F. Jr."/>
        </authorList>
    </citation>
    <scope>NUCLEOTIDE SEQUENCE [LARGE SCALE GENOMIC DNA]</scope>
    <source>
        <strain evidence="2">cv. Valencia</strain>
    </source>
</reference>
<gene>
    <name evidence="1" type="ORF">KPL71_008807</name>
</gene>
<evidence type="ECO:0000313" key="1">
    <source>
        <dbReference type="EMBL" id="KAH9782226.1"/>
    </source>
</evidence>
<protein>
    <submittedName>
        <fullName evidence="1">Uncharacterized protein</fullName>
    </submittedName>
</protein>
<accession>A0ACB8M9J0</accession>
<proteinExistence type="predicted"/>
<evidence type="ECO:0000313" key="2">
    <source>
        <dbReference type="Proteomes" id="UP000829398"/>
    </source>
</evidence>
<name>A0ACB8M9J0_CITSI</name>
<dbReference type="EMBL" id="CM039172">
    <property type="protein sequence ID" value="KAH9782226.1"/>
    <property type="molecule type" value="Genomic_DNA"/>
</dbReference>
<dbReference type="Proteomes" id="UP000829398">
    <property type="component" value="Chromosome 3"/>
</dbReference>
<comment type="caution">
    <text evidence="1">The sequence shown here is derived from an EMBL/GenBank/DDBJ whole genome shotgun (WGS) entry which is preliminary data.</text>
</comment>
<sequence length="347" mass="38732">MEGLVATVALKLFGQCAFRGDEPDESYIELTYRALQCAHGVSLALKVLGLFLSGRRKEERECATTKLEILPHIDIHLNPRTSTKMSKLRFLKFCNSIFEGENKCQVSRFQSAGLNGVMYLRWDAYPLKSLPVSIDVEILVSLRLRHSKSEQLGDDAQGQNLVNLKEIDLCHSKQLRKLPDLSQAFITEVSLSDCGITALPESLGGLPSLQELYLDKNNFERITESIKHLSKLEKLDLSYCARLQTLPELPCNLFYLEANPCTSLKAISDSSSTSYNSLLVDLTNSFKLDPDEPCEILLKVEEVFGKSRNRQINLAGNEIPNCFSFQWMGSSMNLPAAATKVVSISTS</sequence>